<dbReference type="RefSeq" id="WP_112862300.1">
    <property type="nucleotide sequence ID" value="NZ_UAQP01000005.1"/>
</dbReference>
<evidence type="ECO:0000313" key="1">
    <source>
        <dbReference type="EMBL" id="SPU53394.1"/>
    </source>
</evidence>
<evidence type="ECO:0000313" key="2">
    <source>
        <dbReference type="Proteomes" id="UP000251186"/>
    </source>
</evidence>
<accession>A0A2X1BRS8</accession>
<name>A0A2X1BRS8_BREVE</name>
<dbReference type="AlphaFoldDB" id="A0A2X1BRS8"/>
<dbReference type="Pfam" id="PF21810">
    <property type="entry name" value="DUF6880"/>
    <property type="match status" value="2"/>
</dbReference>
<dbReference type="InterPro" id="IPR049245">
    <property type="entry name" value="DUF6880"/>
</dbReference>
<gene>
    <name evidence="1" type="ORF">NCTC11166_01465</name>
</gene>
<reference evidence="1 2" key="1">
    <citation type="submission" date="2018-06" db="EMBL/GenBank/DDBJ databases">
        <authorList>
            <consortium name="Pathogen Informatics"/>
            <person name="Doyle S."/>
        </authorList>
    </citation>
    <scope>NUCLEOTIDE SEQUENCE [LARGE SCALE GENOMIC DNA]</scope>
    <source>
        <strain evidence="1 2">NCTC11166</strain>
    </source>
</reference>
<dbReference type="Proteomes" id="UP000251186">
    <property type="component" value="Unassembled WGS sequence"/>
</dbReference>
<sequence length="401" mass="43913">MARRPTAPTRLNAANLTRLGAPRLAELLAEASVGDANLKRRLRLELAAEAGPDRLAAEIDKRIAALAAARVRVSWRKRGELIRDLEAHRRMIVDRLAPADARAAFASLLAWFDLFRGLTARVQDPRGELVFAFEDAAPDLWTLAGAPAGEDPAALDALAEAVGRHPQDYARWIGAADDALTPEFARRLLAALPSAVRSARPARGAIRRLADRAGDLDLWLSLATPEEKGAPDFAAGAARRLLAAGRIGEARAALETALRPSPSNRRWTFGRNPTAGRPALTPAWELASIDVQEAEGNRQEAQDLRWAMFERDLSPQPLRDYLARLPDFDDVEALDRAFAQAAASDDFGAALGFLMDWPAHREAAAMVLERRREAQRPWPRKAEWAARLLQRYPEAAEALGG</sequence>
<dbReference type="EMBL" id="UAQP01000005">
    <property type="protein sequence ID" value="SPU53394.1"/>
    <property type="molecule type" value="Genomic_DNA"/>
</dbReference>
<proteinExistence type="predicted"/>
<organism evidence="1 2">
    <name type="scientific">Brevundimonas vesicularis</name>
    <name type="common">Pseudomonas vesicularis</name>
    <dbReference type="NCBI Taxonomy" id="41276"/>
    <lineage>
        <taxon>Bacteria</taxon>
        <taxon>Pseudomonadati</taxon>
        <taxon>Pseudomonadota</taxon>
        <taxon>Alphaproteobacteria</taxon>
        <taxon>Caulobacterales</taxon>
        <taxon>Caulobacteraceae</taxon>
        <taxon>Brevundimonas</taxon>
    </lineage>
</organism>
<protein>
    <submittedName>
        <fullName evidence="1">Uncharacterized protein</fullName>
    </submittedName>
</protein>